<dbReference type="PROSITE" id="PS50089">
    <property type="entry name" value="ZF_RING_2"/>
    <property type="match status" value="1"/>
</dbReference>
<keyword evidence="9" id="KW-1185">Reference proteome</keyword>
<dbReference type="Pfam" id="PF00097">
    <property type="entry name" value="zf-C3HC4"/>
    <property type="match status" value="1"/>
</dbReference>
<dbReference type="GO" id="GO:0008270">
    <property type="term" value="F:zinc ion binding"/>
    <property type="evidence" value="ECO:0007669"/>
    <property type="project" value="UniProtKB-KW"/>
</dbReference>
<dbReference type="InterPro" id="IPR018957">
    <property type="entry name" value="Znf_C3HC4_RING-type"/>
</dbReference>
<proteinExistence type="predicted"/>
<accession>A0A5C3MGM1</accession>
<keyword evidence="1" id="KW-0479">Metal-binding</keyword>
<dbReference type="AlphaFoldDB" id="A0A5C3MGM1"/>
<reference evidence="8 9" key="1">
    <citation type="journal article" date="2019" name="Nat. Ecol. Evol.">
        <title>Megaphylogeny resolves global patterns of mushroom evolution.</title>
        <authorList>
            <person name="Varga T."/>
            <person name="Krizsan K."/>
            <person name="Foldi C."/>
            <person name="Dima B."/>
            <person name="Sanchez-Garcia M."/>
            <person name="Sanchez-Ramirez S."/>
            <person name="Szollosi G.J."/>
            <person name="Szarkandi J.G."/>
            <person name="Papp V."/>
            <person name="Albert L."/>
            <person name="Andreopoulos W."/>
            <person name="Angelini C."/>
            <person name="Antonin V."/>
            <person name="Barry K.W."/>
            <person name="Bougher N.L."/>
            <person name="Buchanan P."/>
            <person name="Buyck B."/>
            <person name="Bense V."/>
            <person name="Catcheside P."/>
            <person name="Chovatia M."/>
            <person name="Cooper J."/>
            <person name="Damon W."/>
            <person name="Desjardin D."/>
            <person name="Finy P."/>
            <person name="Geml J."/>
            <person name="Haridas S."/>
            <person name="Hughes K."/>
            <person name="Justo A."/>
            <person name="Karasinski D."/>
            <person name="Kautmanova I."/>
            <person name="Kiss B."/>
            <person name="Kocsube S."/>
            <person name="Kotiranta H."/>
            <person name="LaButti K.M."/>
            <person name="Lechner B.E."/>
            <person name="Liimatainen K."/>
            <person name="Lipzen A."/>
            <person name="Lukacs Z."/>
            <person name="Mihaltcheva S."/>
            <person name="Morgado L.N."/>
            <person name="Niskanen T."/>
            <person name="Noordeloos M.E."/>
            <person name="Ohm R.A."/>
            <person name="Ortiz-Santana B."/>
            <person name="Ovrebo C."/>
            <person name="Racz N."/>
            <person name="Riley R."/>
            <person name="Savchenko A."/>
            <person name="Shiryaev A."/>
            <person name="Soop K."/>
            <person name="Spirin V."/>
            <person name="Szebenyi C."/>
            <person name="Tomsovsky M."/>
            <person name="Tulloss R.E."/>
            <person name="Uehling J."/>
            <person name="Grigoriev I.V."/>
            <person name="Vagvolgyi C."/>
            <person name="Papp T."/>
            <person name="Martin F.M."/>
            <person name="Miettinen O."/>
            <person name="Hibbett D.S."/>
            <person name="Nagy L.G."/>
        </authorList>
    </citation>
    <scope>NUCLEOTIDE SEQUENCE [LARGE SCALE GENOMIC DNA]</scope>
    <source>
        <strain evidence="8 9">CBS 166.37</strain>
    </source>
</reference>
<evidence type="ECO:0000256" key="2">
    <source>
        <dbReference type="ARBA" id="ARBA00022771"/>
    </source>
</evidence>
<gene>
    <name evidence="8" type="ORF">BDQ12DRAFT_730555</name>
</gene>
<feature type="region of interest" description="Disordered" evidence="6">
    <location>
        <begin position="1"/>
        <end position="66"/>
    </location>
</feature>
<evidence type="ECO:0000256" key="3">
    <source>
        <dbReference type="ARBA" id="ARBA00022833"/>
    </source>
</evidence>
<keyword evidence="5" id="KW-0175">Coiled coil</keyword>
<dbReference type="InterPro" id="IPR017907">
    <property type="entry name" value="Znf_RING_CS"/>
</dbReference>
<organism evidence="8 9">
    <name type="scientific">Crucibulum laeve</name>
    <dbReference type="NCBI Taxonomy" id="68775"/>
    <lineage>
        <taxon>Eukaryota</taxon>
        <taxon>Fungi</taxon>
        <taxon>Dikarya</taxon>
        <taxon>Basidiomycota</taxon>
        <taxon>Agaricomycotina</taxon>
        <taxon>Agaricomycetes</taxon>
        <taxon>Agaricomycetidae</taxon>
        <taxon>Agaricales</taxon>
        <taxon>Agaricineae</taxon>
        <taxon>Nidulariaceae</taxon>
        <taxon>Crucibulum</taxon>
    </lineage>
</organism>
<name>A0A5C3MGM1_9AGAR</name>
<evidence type="ECO:0000313" key="8">
    <source>
        <dbReference type="EMBL" id="TFK44502.1"/>
    </source>
</evidence>
<keyword evidence="2 4" id="KW-0863">Zinc-finger</keyword>
<evidence type="ECO:0000256" key="4">
    <source>
        <dbReference type="PROSITE-ProRule" id="PRU00175"/>
    </source>
</evidence>
<protein>
    <recommendedName>
        <fullName evidence="7">RING-type domain-containing protein</fullName>
    </recommendedName>
</protein>
<evidence type="ECO:0000259" key="7">
    <source>
        <dbReference type="PROSITE" id="PS50089"/>
    </source>
</evidence>
<dbReference type="Gene3D" id="3.30.40.10">
    <property type="entry name" value="Zinc/RING finger domain, C3HC4 (zinc finger)"/>
    <property type="match status" value="1"/>
</dbReference>
<feature type="domain" description="RING-type" evidence="7">
    <location>
        <begin position="148"/>
        <end position="242"/>
    </location>
</feature>
<keyword evidence="3" id="KW-0862">Zinc</keyword>
<dbReference type="InterPro" id="IPR013083">
    <property type="entry name" value="Znf_RING/FYVE/PHD"/>
</dbReference>
<dbReference type="Proteomes" id="UP000308652">
    <property type="component" value="Unassembled WGS sequence"/>
</dbReference>
<dbReference type="STRING" id="68775.A0A5C3MGM1"/>
<feature type="compositionally biased region" description="Polar residues" evidence="6">
    <location>
        <begin position="267"/>
        <end position="278"/>
    </location>
</feature>
<evidence type="ECO:0000313" key="9">
    <source>
        <dbReference type="Proteomes" id="UP000308652"/>
    </source>
</evidence>
<dbReference type="CDD" id="cd16449">
    <property type="entry name" value="RING-HC"/>
    <property type="match status" value="1"/>
</dbReference>
<feature type="region of interest" description="Disordered" evidence="6">
    <location>
        <begin position="266"/>
        <end position="302"/>
    </location>
</feature>
<feature type="coiled-coil region" evidence="5">
    <location>
        <begin position="87"/>
        <end position="128"/>
    </location>
</feature>
<dbReference type="EMBL" id="ML213590">
    <property type="protein sequence ID" value="TFK44502.1"/>
    <property type="molecule type" value="Genomic_DNA"/>
</dbReference>
<dbReference type="SUPFAM" id="SSF57850">
    <property type="entry name" value="RING/U-box"/>
    <property type="match status" value="1"/>
</dbReference>
<dbReference type="PROSITE" id="PS00518">
    <property type="entry name" value="ZF_RING_1"/>
    <property type="match status" value="1"/>
</dbReference>
<evidence type="ECO:0000256" key="1">
    <source>
        <dbReference type="ARBA" id="ARBA00022723"/>
    </source>
</evidence>
<evidence type="ECO:0000256" key="5">
    <source>
        <dbReference type="SAM" id="Coils"/>
    </source>
</evidence>
<dbReference type="OrthoDB" id="3219336at2759"/>
<evidence type="ECO:0000256" key="6">
    <source>
        <dbReference type="SAM" id="MobiDB-lite"/>
    </source>
</evidence>
<sequence length="302" mass="33505">MPVARAPSKQPRHGPLSSSPHRSHNPVDSDAAVFKPSGDDVSLPVKKRKDNVASRPKSKPKSAIPLGDVIEISSDDDDAAPSQASIIADLRRQLKKTKEENTRHKHAYEKAHRELTDTREENRVLQTSRRHEKGKLVDTTQLEDNINCEICTARMWSPHLLPDCGHAFCQSCLRDWFSTIQAQFMASNPHYDGNQPSPHSAHIQMLLSNPHTFHRPQIAQQIAQLLTAYQPPRPDYSCPTCREPVKTRPVEDFALKALVRTIASAAGENSPTKTSAASVSRRGNGRGPIGTSGPWDGFFPRI</sequence>
<dbReference type="InterPro" id="IPR001841">
    <property type="entry name" value="Znf_RING"/>
</dbReference>
<dbReference type="SMART" id="SM00184">
    <property type="entry name" value="RING"/>
    <property type="match status" value="1"/>
</dbReference>